<evidence type="ECO:0000313" key="2">
    <source>
        <dbReference type="Proteomes" id="UP000008142"/>
    </source>
</evidence>
<dbReference type="EMBL" id="DS990642">
    <property type="protein sequence ID" value="EGC48885.1"/>
    <property type="molecule type" value="Genomic_DNA"/>
</dbReference>
<organism evidence="2">
    <name type="scientific">Ajellomyces capsulatus (strain H88)</name>
    <name type="common">Darling's disease fungus</name>
    <name type="synonym">Histoplasma capsulatum</name>
    <dbReference type="NCBI Taxonomy" id="544711"/>
    <lineage>
        <taxon>Eukaryota</taxon>
        <taxon>Fungi</taxon>
        <taxon>Dikarya</taxon>
        <taxon>Ascomycota</taxon>
        <taxon>Pezizomycotina</taxon>
        <taxon>Eurotiomycetes</taxon>
        <taxon>Eurotiomycetidae</taxon>
        <taxon>Onygenales</taxon>
        <taxon>Ajellomycetaceae</taxon>
        <taxon>Histoplasma</taxon>
    </lineage>
</organism>
<dbReference type="Proteomes" id="UP000008142">
    <property type="component" value="Unassembled WGS sequence"/>
</dbReference>
<reference evidence="2" key="1">
    <citation type="submission" date="2008-07" db="EMBL/GenBank/DDBJ databases">
        <title>Annotation of Ajellomyces capsulatus strain H88.</title>
        <authorList>
            <person name="Champion M."/>
            <person name="Cuomo C."/>
            <person name="Ma L.-J."/>
            <person name="Henn M.R."/>
            <person name="Sil A."/>
            <person name="Goldman B."/>
            <person name="Young S.K."/>
            <person name="Kodira C.D."/>
            <person name="Zeng Q."/>
            <person name="Koehrsen M."/>
            <person name="Alvarado L."/>
            <person name="Berlin A."/>
            <person name="Borenstein D."/>
            <person name="Chen Z."/>
            <person name="Engels R."/>
            <person name="Freedman E."/>
            <person name="Gellesch M."/>
            <person name="Goldberg J."/>
            <person name="Griggs A."/>
            <person name="Gujja S."/>
            <person name="Heiman D."/>
            <person name="Hepburn T."/>
            <person name="Howarth C."/>
            <person name="Jen D."/>
            <person name="Larson L."/>
            <person name="Lewis B."/>
            <person name="Mehta T."/>
            <person name="Park D."/>
            <person name="Pearson M."/>
            <person name="Roberts A."/>
            <person name="Saif S."/>
            <person name="Shea T."/>
            <person name="Shenoy N."/>
            <person name="Sisk P."/>
            <person name="Stolte C."/>
            <person name="Sykes S."/>
            <person name="Walk T."/>
            <person name="White J."/>
            <person name="Yandava C."/>
            <person name="Klein B."/>
            <person name="McEwen J.G."/>
            <person name="Puccia R."/>
            <person name="Goldman G.H."/>
            <person name="Felipe M.S."/>
            <person name="Nino-Vega G."/>
            <person name="San-Blas G."/>
            <person name="Taylor J."/>
            <person name="Mendoza L."/>
            <person name="Galagan J."/>
            <person name="Nusbaum C."/>
            <person name="Birren B."/>
        </authorList>
    </citation>
    <scope>NUCLEOTIDE SEQUENCE [LARGE SCALE GENOMIC DNA]</scope>
    <source>
        <strain evidence="2">H88</strain>
    </source>
</reference>
<dbReference type="HOGENOM" id="CLU_2637515_0_0_1"/>
<gene>
    <name evidence="1" type="ORF">HCEG_08100</name>
</gene>
<evidence type="ECO:0000313" key="1">
    <source>
        <dbReference type="EMBL" id="EGC48885.1"/>
    </source>
</evidence>
<name>F0USK8_AJEC8</name>
<accession>F0USK8</accession>
<sequence>MPGRKFIRLKSGTRMIPEGWAITAQHVTPLPAFKLQYSQVTTVMVKVHVQFYTFNHYLKPLYKSLSPSIQAGVPNVL</sequence>
<protein>
    <submittedName>
        <fullName evidence="1">Predicted protein</fullName>
    </submittedName>
</protein>
<proteinExistence type="predicted"/>
<dbReference type="AlphaFoldDB" id="F0USK8"/>